<dbReference type="NCBIfam" id="TIGR01249">
    <property type="entry name" value="pro_imino_pep_1"/>
    <property type="match status" value="1"/>
</dbReference>
<keyword evidence="12" id="KW-1185">Reference proteome</keyword>
<comment type="similarity">
    <text evidence="3 8 9">Belongs to the peptidase S33 family.</text>
</comment>
<dbReference type="PIRSF" id="PIRSF006431">
    <property type="entry name" value="Pept_S33"/>
    <property type="match status" value="1"/>
</dbReference>
<evidence type="ECO:0000313" key="11">
    <source>
        <dbReference type="EMBL" id="GAA4288258.1"/>
    </source>
</evidence>
<dbReference type="Pfam" id="PF00561">
    <property type="entry name" value="Abhydrolase_1"/>
    <property type="match status" value="1"/>
</dbReference>
<keyword evidence="5 8" id="KW-0963">Cytoplasm</keyword>
<dbReference type="PRINTS" id="PR00793">
    <property type="entry name" value="PROAMNOPTASE"/>
</dbReference>
<dbReference type="EC" id="3.4.11.5" evidence="8 9"/>
<dbReference type="Gene3D" id="3.40.50.1820">
    <property type="entry name" value="alpha/beta hydrolase"/>
    <property type="match status" value="1"/>
</dbReference>
<dbReference type="PANTHER" id="PTHR43722">
    <property type="entry name" value="PROLINE IMINOPEPTIDASE"/>
    <property type="match status" value="1"/>
</dbReference>
<keyword evidence="4 8" id="KW-0031">Aminopeptidase</keyword>
<sequence>MPVHPPIEPYQTGMLDVGDRHRLYWEVSGNPAGRPVVVLHGGPGSGSRPGWRQWFDPEVFRIVQLDQRNSGRSVPHASEPEVDLSTNTTAHLIADLEQLREHLEIDRWLILGLSWGTTLGLAYAEQHPDRVAGMVLISVTTTTHAEVDWLTRAMGRVFPEAWERFCDGVPEGERDGNLAAAYSRLLHDADPEVRDRAARAWCEWEDTHVATHPGHRPHRGFEDPAFRLAFARVVTHYFANAAFLDDGALLRDAGRLAGIPGVLVTGRLDISGPADTAWHLHRAWPGSELWIVEGSGHGATGEAIEAAIERFR</sequence>
<dbReference type="RefSeq" id="WP_345041929.1">
    <property type="nucleotide sequence ID" value="NZ_BAABBA010000012.1"/>
</dbReference>
<evidence type="ECO:0000313" key="12">
    <source>
        <dbReference type="Proteomes" id="UP001499841"/>
    </source>
</evidence>
<protein>
    <recommendedName>
        <fullName evidence="8 9">Proline iminopeptidase</fullName>
        <shortName evidence="8">PIP</shortName>
        <ecNumber evidence="8 9">3.4.11.5</ecNumber>
    </recommendedName>
    <alternativeName>
        <fullName evidence="8">Prolyl aminopeptidase</fullName>
    </alternativeName>
</protein>
<comment type="subcellular location">
    <subcellularLocation>
        <location evidence="2 8">Cytoplasm</location>
    </subcellularLocation>
</comment>
<dbReference type="GO" id="GO:0004177">
    <property type="term" value="F:aminopeptidase activity"/>
    <property type="evidence" value="ECO:0007669"/>
    <property type="project" value="UniProtKB-KW"/>
</dbReference>
<evidence type="ECO:0000259" key="10">
    <source>
        <dbReference type="Pfam" id="PF00561"/>
    </source>
</evidence>
<keyword evidence="7 8" id="KW-0378">Hydrolase</keyword>
<evidence type="ECO:0000256" key="7">
    <source>
        <dbReference type="ARBA" id="ARBA00022801"/>
    </source>
</evidence>
<evidence type="ECO:0000256" key="1">
    <source>
        <dbReference type="ARBA" id="ARBA00001585"/>
    </source>
</evidence>
<name>A0ABP8EWA2_9MICO</name>
<evidence type="ECO:0000256" key="9">
    <source>
        <dbReference type="RuleBase" id="RU003421"/>
    </source>
</evidence>
<organism evidence="11 12">
    <name type="scientific">Georgenia daeguensis</name>
    <dbReference type="NCBI Taxonomy" id="908355"/>
    <lineage>
        <taxon>Bacteria</taxon>
        <taxon>Bacillati</taxon>
        <taxon>Actinomycetota</taxon>
        <taxon>Actinomycetes</taxon>
        <taxon>Micrococcales</taxon>
        <taxon>Bogoriellaceae</taxon>
        <taxon>Georgenia</taxon>
    </lineage>
</organism>
<evidence type="ECO:0000256" key="8">
    <source>
        <dbReference type="PIRNR" id="PIRNR006431"/>
    </source>
</evidence>
<dbReference type="InterPro" id="IPR005944">
    <property type="entry name" value="Pro_iminopeptidase"/>
</dbReference>
<evidence type="ECO:0000256" key="4">
    <source>
        <dbReference type="ARBA" id="ARBA00022438"/>
    </source>
</evidence>
<dbReference type="InterPro" id="IPR029058">
    <property type="entry name" value="AB_hydrolase_fold"/>
</dbReference>
<feature type="domain" description="AB hydrolase-1" evidence="10">
    <location>
        <begin position="35"/>
        <end position="298"/>
    </location>
</feature>
<evidence type="ECO:0000256" key="5">
    <source>
        <dbReference type="ARBA" id="ARBA00022490"/>
    </source>
</evidence>
<proteinExistence type="inferred from homology"/>
<dbReference type="Proteomes" id="UP001499841">
    <property type="component" value="Unassembled WGS sequence"/>
</dbReference>
<comment type="caution">
    <text evidence="11">The sequence shown here is derived from an EMBL/GenBank/DDBJ whole genome shotgun (WGS) entry which is preliminary data.</text>
</comment>
<comment type="catalytic activity">
    <reaction evidence="1 8 9">
        <text>Release of N-terminal proline from a peptide.</text>
        <dbReference type="EC" id="3.4.11.5"/>
    </reaction>
</comment>
<dbReference type="PANTHER" id="PTHR43722:SF1">
    <property type="entry name" value="PROLINE IMINOPEPTIDASE"/>
    <property type="match status" value="1"/>
</dbReference>
<evidence type="ECO:0000256" key="3">
    <source>
        <dbReference type="ARBA" id="ARBA00010088"/>
    </source>
</evidence>
<dbReference type="SUPFAM" id="SSF53474">
    <property type="entry name" value="alpha/beta-Hydrolases"/>
    <property type="match status" value="1"/>
</dbReference>
<dbReference type="InterPro" id="IPR002410">
    <property type="entry name" value="Peptidase_S33"/>
</dbReference>
<keyword evidence="6 8" id="KW-0645">Protease</keyword>
<evidence type="ECO:0000256" key="2">
    <source>
        <dbReference type="ARBA" id="ARBA00004496"/>
    </source>
</evidence>
<reference evidence="12" key="1">
    <citation type="journal article" date="2019" name="Int. J. Syst. Evol. Microbiol.">
        <title>The Global Catalogue of Microorganisms (GCM) 10K type strain sequencing project: providing services to taxonomists for standard genome sequencing and annotation.</title>
        <authorList>
            <consortium name="The Broad Institute Genomics Platform"/>
            <consortium name="The Broad Institute Genome Sequencing Center for Infectious Disease"/>
            <person name="Wu L."/>
            <person name="Ma J."/>
        </authorList>
    </citation>
    <scope>NUCLEOTIDE SEQUENCE [LARGE SCALE GENOMIC DNA]</scope>
    <source>
        <strain evidence="12">JCM 17459</strain>
    </source>
</reference>
<dbReference type="EMBL" id="BAABBA010000012">
    <property type="protein sequence ID" value="GAA4288258.1"/>
    <property type="molecule type" value="Genomic_DNA"/>
</dbReference>
<dbReference type="InterPro" id="IPR000073">
    <property type="entry name" value="AB_hydrolase_1"/>
</dbReference>
<gene>
    <name evidence="11" type="primary">pip</name>
    <name evidence="11" type="ORF">GCM10022262_26180</name>
</gene>
<evidence type="ECO:0000256" key="6">
    <source>
        <dbReference type="ARBA" id="ARBA00022670"/>
    </source>
</evidence>
<accession>A0ABP8EWA2</accession>